<accession>Q30PA2</accession>
<evidence type="ECO:0000313" key="6">
    <source>
        <dbReference type="Proteomes" id="UP000002714"/>
    </source>
</evidence>
<dbReference type="Gene3D" id="3.90.1150.10">
    <property type="entry name" value="Aspartate Aminotransferase, domain 1"/>
    <property type="match status" value="1"/>
</dbReference>
<evidence type="ECO:0000256" key="1">
    <source>
        <dbReference type="ARBA" id="ARBA00001933"/>
    </source>
</evidence>
<dbReference type="OrthoDB" id="9804474at2"/>
<feature type="domain" description="Aminotransferase class I/classII large" evidence="4">
    <location>
        <begin position="34"/>
        <end position="393"/>
    </location>
</feature>
<organism evidence="5 6">
    <name type="scientific">Sulfurimonas denitrificans (strain ATCC 33889 / DSM 1251)</name>
    <name type="common">Thiomicrospira denitrificans (strain ATCC 33889 / DSM 1251)</name>
    <dbReference type="NCBI Taxonomy" id="326298"/>
    <lineage>
        <taxon>Bacteria</taxon>
        <taxon>Pseudomonadati</taxon>
        <taxon>Campylobacterota</taxon>
        <taxon>Epsilonproteobacteria</taxon>
        <taxon>Campylobacterales</taxon>
        <taxon>Sulfurimonadaceae</taxon>
        <taxon>Sulfurimonas</taxon>
    </lineage>
</organism>
<gene>
    <name evidence="5" type="ordered locus">Suden_1905</name>
</gene>
<dbReference type="InterPro" id="IPR050881">
    <property type="entry name" value="LL-DAP_aminotransferase"/>
</dbReference>
<protein>
    <submittedName>
        <fullName evidence="5">Aminotransferase</fullName>
        <ecNumber evidence="5">2.6.1.-</ecNumber>
    </submittedName>
</protein>
<dbReference type="InterPro" id="IPR004839">
    <property type="entry name" value="Aminotransferase_I/II_large"/>
</dbReference>
<keyword evidence="2 5" id="KW-0032">Aminotransferase</keyword>
<dbReference type="SUPFAM" id="SSF53383">
    <property type="entry name" value="PLP-dependent transferases"/>
    <property type="match status" value="1"/>
</dbReference>
<dbReference type="EC" id="2.6.1.-" evidence="5"/>
<evidence type="ECO:0000313" key="5">
    <source>
        <dbReference type="EMBL" id="ABB45179.1"/>
    </source>
</evidence>
<dbReference type="NCBIfam" id="NF006387">
    <property type="entry name" value="PRK08636.1"/>
    <property type="match status" value="1"/>
</dbReference>
<dbReference type="PANTHER" id="PTHR42832:SF1">
    <property type="entry name" value="GLUTAMATE-PYRUVATE AMINOTRANSFERASE ALAC"/>
    <property type="match status" value="1"/>
</dbReference>
<dbReference type="InterPro" id="IPR015424">
    <property type="entry name" value="PyrdxlP-dep_Trfase"/>
</dbReference>
<dbReference type="CDD" id="cd00609">
    <property type="entry name" value="AAT_like"/>
    <property type="match status" value="1"/>
</dbReference>
<evidence type="ECO:0000256" key="2">
    <source>
        <dbReference type="ARBA" id="ARBA00022576"/>
    </source>
</evidence>
<name>Q30PA2_SULDN</name>
<dbReference type="Pfam" id="PF00155">
    <property type="entry name" value="Aminotran_1_2"/>
    <property type="match status" value="1"/>
</dbReference>
<reference evidence="5 6" key="1">
    <citation type="journal article" date="2008" name="Appl. Environ. Microbiol.">
        <title>Genome of the epsilonproteobacterial chemolithoautotroph Sulfurimonas denitrificans.</title>
        <authorList>
            <person name="Sievert S.M."/>
            <person name="Scott K.M."/>
            <person name="Klotz M.G."/>
            <person name="Chain P.S.G."/>
            <person name="Hauser L.J."/>
            <person name="Hemp J."/>
            <person name="Huegler M."/>
            <person name="Land M."/>
            <person name="Lapidus A."/>
            <person name="Larimer F.W."/>
            <person name="Lucas S."/>
            <person name="Malfatti S.A."/>
            <person name="Meyer F."/>
            <person name="Paulsen I.T."/>
            <person name="Ren Q."/>
            <person name="Simon J."/>
            <person name="Bailey K."/>
            <person name="Diaz E."/>
            <person name="Fitzpatrick K.A."/>
            <person name="Glover B."/>
            <person name="Gwatney N."/>
            <person name="Korajkic A."/>
            <person name="Long A."/>
            <person name="Mobberley J.M."/>
            <person name="Pantry S.N."/>
            <person name="Pazder G."/>
            <person name="Peterson S."/>
            <person name="Quintanilla J.D."/>
            <person name="Sprinkle R."/>
            <person name="Stephens J."/>
            <person name="Thomas P."/>
            <person name="Vaughn R."/>
            <person name="Weber M.J."/>
            <person name="Wooten L.L."/>
        </authorList>
    </citation>
    <scope>NUCLEOTIDE SEQUENCE [LARGE SCALE GENOMIC DNA]</scope>
    <source>
        <strain evidence="6">ATCC 33889 / DSM 1251</strain>
    </source>
</reference>
<proteinExistence type="predicted"/>
<evidence type="ECO:0000256" key="3">
    <source>
        <dbReference type="ARBA" id="ARBA00022679"/>
    </source>
</evidence>
<dbReference type="InterPro" id="IPR015421">
    <property type="entry name" value="PyrdxlP-dep_Trfase_major"/>
</dbReference>
<keyword evidence="3 5" id="KW-0808">Transferase</keyword>
<dbReference type="Gene3D" id="3.40.640.10">
    <property type="entry name" value="Type I PLP-dependent aspartate aminotransferase-like (Major domain)"/>
    <property type="match status" value="1"/>
</dbReference>
<dbReference type="PANTHER" id="PTHR42832">
    <property type="entry name" value="AMINO ACID AMINOTRANSFERASE"/>
    <property type="match status" value="1"/>
</dbReference>
<dbReference type="GO" id="GO:0030170">
    <property type="term" value="F:pyridoxal phosphate binding"/>
    <property type="evidence" value="ECO:0007669"/>
    <property type="project" value="InterPro"/>
</dbReference>
<dbReference type="AlphaFoldDB" id="Q30PA2"/>
<dbReference type="RefSeq" id="WP_011373519.1">
    <property type="nucleotide sequence ID" value="NC_007575.1"/>
</dbReference>
<dbReference type="STRING" id="326298.Suden_1905"/>
<sequence length="405" mass="45917">MFDEIQFDRMKRLPKYVFAEVNELKMAERRAGVDVIDFSMGNPDGDTPEHIREKLIESAQKTRTHGYSVSKGIPKLLVAIADWYKRRYDCDLDPSTECVATMGSKEGYAHLAYAITNPGDVAIVPDPTYPIHEYSFILAGGNVSKFGIEFDEDYRLNEDKFFEDLDRVFKESSPKPKFVLVNFPHNPTTATVTQDFYVRLVAMAKEKRFYVISDIAYGDITFDGYVTPSIMSVEGAKDVAVESFTLSKSYNMAGWRVGFFVGNKKLIGALQKIKSWLDYGMFTPIQVAATIALNGDQQCVKDITDKYNHRQEVLLDAFDRAGWHIKKNQASMFVWAKIPDYCLHLGSLEFSKKLLKEAGVAVAPGIGFGVYGDEYVRIALIENDNRIRQAARNIKEFLKQFQDKA</sequence>
<keyword evidence="6" id="KW-1185">Reference proteome</keyword>
<comment type="cofactor">
    <cofactor evidence="1">
        <name>pyridoxal 5'-phosphate</name>
        <dbReference type="ChEBI" id="CHEBI:597326"/>
    </cofactor>
</comment>
<dbReference type="EMBL" id="CP000153">
    <property type="protein sequence ID" value="ABB45179.1"/>
    <property type="molecule type" value="Genomic_DNA"/>
</dbReference>
<dbReference type="GO" id="GO:0008483">
    <property type="term" value="F:transaminase activity"/>
    <property type="evidence" value="ECO:0007669"/>
    <property type="project" value="UniProtKB-KW"/>
</dbReference>
<dbReference type="InterPro" id="IPR015422">
    <property type="entry name" value="PyrdxlP-dep_Trfase_small"/>
</dbReference>
<evidence type="ECO:0000259" key="4">
    <source>
        <dbReference type="Pfam" id="PF00155"/>
    </source>
</evidence>
<dbReference type="eggNOG" id="COG0436">
    <property type="taxonomic scope" value="Bacteria"/>
</dbReference>
<dbReference type="Proteomes" id="UP000002714">
    <property type="component" value="Chromosome"/>
</dbReference>
<dbReference type="KEGG" id="tdn:Suden_1905"/>
<dbReference type="HOGENOM" id="CLU_017584_4_5_7"/>